<dbReference type="EMBL" id="JBEPML010000019">
    <property type="protein sequence ID" value="MET3793976.1"/>
    <property type="molecule type" value="Genomic_DNA"/>
</dbReference>
<dbReference type="RefSeq" id="WP_354198308.1">
    <property type="nucleotide sequence ID" value="NZ_JBEPML010000019.1"/>
</dbReference>
<dbReference type="InterPro" id="IPR054061">
    <property type="entry name" value="DUF6915"/>
</dbReference>
<feature type="domain" description="DUF6915" evidence="1">
    <location>
        <begin position="113"/>
        <end position="208"/>
    </location>
</feature>
<evidence type="ECO:0000313" key="3">
    <source>
        <dbReference type="Proteomes" id="UP001549076"/>
    </source>
</evidence>
<evidence type="ECO:0000259" key="1">
    <source>
        <dbReference type="Pfam" id="PF21866"/>
    </source>
</evidence>
<sequence length="235" mass="26586">MHPYDHARSSARIHGGVWQDYFELHSWFDASKSLLCRFTHRALRHHLEGVAEATAHFGADIRNSDAVDVDTMTLGVQHLEEDCPRIVSACDWLVGFKAPDWLPASLPDAEDLAQASVMRFGGETEDFLPLHRWFLATAPWSEDTAHLMFRHHAFGVFEAEARFGPVIHHGAGWVTPTRMVAERHVQEVLGRVPPATEFLRRIKGERWMLQATSPRKLGLDASITLDVMEKTHVVP</sequence>
<organism evidence="2 3">
    <name type="scientific">Aquamicrobium terrae</name>
    <dbReference type="NCBI Taxonomy" id="1324945"/>
    <lineage>
        <taxon>Bacteria</taxon>
        <taxon>Pseudomonadati</taxon>
        <taxon>Pseudomonadota</taxon>
        <taxon>Alphaproteobacteria</taxon>
        <taxon>Hyphomicrobiales</taxon>
        <taxon>Phyllobacteriaceae</taxon>
        <taxon>Aquamicrobium</taxon>
    </lineage>
</organism>
<keyword evidence="3" id="KW-1185">Reference proteome</keyword>
<gene>
    <name evidence="2" type="ORF">ABID37_004216</name>
</gene>
<reference evidence="2 3" key="1">
    <citation type="submission" date="2024-06" db="EMBL/GenBank/DDBJ databases">
        <title>Genomic Encyclopedia of Type Strains, Phase IV (KMG-IV): sequencing the most valuable type-strain genomes for metagenomic binning, comparative biology and taxonomic classification.</title>
        <authorList>
            <person name="Goeker M."/>
        </authorList>
    </citation>
    <scope>NUCLEOTIDE SEQUENCE [LARGE SCALE GENOMIC DNA]</scope>
    <source>
        <strain evidence="2 3">DSM 27865</strain>
    </source>
</reference>
<feature type="domain" description="DUF6915" evidence="1">
    <location>
        <begin position="1"/>
        <end position="102"/>
    </location>
</feature>
<comment type="caution">
    <text evidence="2">The sequence shown here is derived from an EMBL/GenBank/DDBJ whole genome shotgun (WGS) entry which is preliminary data.</text>
</comment>
<proteinExistence type="predicted"/>
<name>A0ABV2N586_9HYPH</name>
<accession>A0ABV2N586</accession>
<protein>
    <recommendedName>
        <fullName evidence="1">DUF6915 domain-containing protein</fullName>
    </recommendedName>
</protein>
<dbReference type="Pfam" id="PF21866">
    <property type="entry name" value="DUF6915"/>
    <property type="match status" value="2"/>
</dbReference>
<evidence type="ECO:0000313" key="2">
    <source>
        <dbReference type="EMBL" id="MET3793976.1"/>
    </source>
</evidence>
<dbReference type="Proteomes" id="UP001549076">
    <property type="component" value="Unassembled WGS sequence"/>
</dbReference>